<sequence>MPVTRHSRNCPKSFTIIACGREWVQPPPEPPTGPMGTAREMEEPQEDVFKCRDYTPAVFNDLQQLFDLLKRP</sequence>
<dbReference type="OrthoDB" id="5864219at2759"/>
<accession>A0A2G9U6T0</accession>
<reference evidence="2 3" key="1">
    <citation type="submission" date="2015-09" db="EMBL/GenBank/DDBJ databases">
        <title>Draft genome of the parasitic nematode Teladorsagia circumcincta isolate WARC Sus (inbred).</title>
        <authorList>
            <person name="Mitreva M."/>
        </authorList>
    </citation>
    <scope>NUCLEOTIDE SEQUENCE [LARGE SCALE GENOMIC DNA]</scope>
    <source>
        <strain evidence="2 3">S</strain>
    </source>
</reference>
<dbReference type="EMBL" id="KZ348592">
    <property type="protein sequence ID" value="PIO65971.1"/>
    <property type="molecule type" value="Genomic_DNA"/>
</dbReference>
<evidence type="ECO:0000313" key="2">
    <source>
        <dbReference type="EMBL" id="PIO65971.1"/>
    </source>
</evidence>
<protein>
    <submittedName>
        <fullName evidence="2">Uncharacterized protein</fullName>
    </submittedName>
</protein>
<name>A0A2G9U6T0_TELCI</name>
<keyword evidence="3" id="KW-1185">Reference proteome</keyword>
<evidence type="ECO:0000313" key="3">
    <source>
        <dbReference type="Proteomes" id="UP000230423"/>
    </source>
</evidence>
<dbReference type="Proteomes" id="UP000230423">
    <property type="component" value="Unassembled WGS sequence"/>
</dbReference>
<organism evidence="2 3">
    <name type="scientific">Teladorsagia circumcincta</name>
    <name type="common">Brown stomach worm</name>
    <name type="synonym">Ostertagia circumcincta</name>
    <dbReference type="NCBI Taxonomy" id="45464"/>
    <lineage>
        <taxon>Eukaryota</taxon>
        <taxon>Metazoa</taxon>
        <taxon>Ecdysozoa</taxon>
        <taxon>Nematoda</taxon>
        <taxon>Chromadorea</taxon>
        <taxon>Rhabditida</taxon>
        <taxon>Rhabditina</taxon>
        <taxon>Rhabditomorpha</taxon>
        <taxon>Strongyloidea</taxon>
        <taxon>Trichostrongylidae</taxon>
        <taxon>Teladorsagia</taxon>
    </lineage>
</organism>
<gene>
    <name evidence="2" type="ORF">TELCIR_12328</name>
</gene>
<proteinExistence type="predicted"/>
<dbReference type="AlphaFoldDB" id="A0A2G9U6T0"/>
<feature type="region of interest" description="Disordered" evidence="1">
    <location>
        <begin position="22"/>
        <end position="41"/>
    </location>
</feature>
<evidence type="ECO:0000256" key="1">
    <source>
        <dbReference type="SAM" id="MobiDB-lite"/>
    </source>
</evidence>